<dbReference type="Proteomes" id="UP000499080">
    <property type="component" value="Unassembled WGS sequence"/>
</dbReference>
<evidence type="ECO:0000313" key="1">
    <source>
        <dbReference type="EMBL" id="GBO00004.1"/>
    </source>
</evidence>
<dbReference type="OrthoDB" id="8069917at2759"/>
<organism evidence="1 2">
    <name type="scientific">Araneus ventricosus</name>
    <name type="common">Orbweaver spider</name>
    <name type="synonym">Epeira ventricosa</name>
    <dbReference type="NCBI Taxonomy" id="182803"/>
    <lineage>
        <taxon>Eukaryota</taxon>
        <taxon>Metazoa</taxon>
        <taxon>Ecdysozoa</taxon>
        <taxon>Arthropoda</taxon>
        <taxon>Chelicerata</taxon>
        <taxon>Arachnida</taxon>
        <taxon>Araneae</taxon>
        <taxon>Araneomorphae</taxon>
        <taxon>Entelegynae</taxon>
        <taxon>Araneoidea</taxon>
        <taxon>Araneidae</taxon>
        <taxon>Araneus</taxon>
    </lineage>
</organism>
<reference evidence="1 2" key="1">
    <citation type="journal article" date="2019" name="Sci. Rep.">
        <title>Orb-weaving spider Araneus ventricosus genome elucidates the spidroin gene catalogue.</title>
        <authorList>
            <person name="Kono N."/>
            <person name="Nakamura H."/>
            <person name="Ohtoshi R."/>
            <person name="Moran D.A.P."/>
            <person name="Shinohara A."/>
            <person name="Yoshida Y."/>
            <person name="Fujiwara M."/>
            <person name="Mori M."/>
            <person name="Tomita M."/>
            <person name="Arakawa K."/>
        </authorList>
    </citation>
    <scope>NUCLEOTIDE SEQUENCE [LARGE SCALE GENOMIC DNA]</scope>
</reference>
<evidence type="ECO:0000313" key="2">
    <source>
        <dbReference type="Proteomes" id="UP000499080"/>
    </source>
</evidence>
<keyword evidence="2" id="KW-1185">Reference proteome</keyword>
<dbReference type="AlphaFoldDB" id="A0A4Y2TJT0"/>
<proteinExistence type="predicted"/>
<gene>
    <name evidence="1" type="ORF">AVEN_23010_1</name>
</gene>
<name>A0A4Y2TJT0_ARAVE</name>
<protein>
    <submittedName>
        <fullName evidence="1">Uncharacterized protein</fullName>
    </submittedName>
</protein>
<accession>A0A4Y2TJT0</accession>
<comment type="caution">
    <text evidence="1">The sequence shown here is derived from an EMBL/GenBank/DDBJ whole genome shotgun (WGS) entry which is preliminary data.</text>
</comment>
<dbReference type="EMBL" id="BGPR01028691">
    <property type="protein sequence ID" value="GBO00004.1"/>
    <property type="molecule type" value="Genomic_DNA"/>
</dbReference>
<sequence>MYQTLQDVTNANVLAIRRLPAEARRCAVDVRQKDNLSLTDAEPKCANCAQPHESNSKQCPTWHLEKQIQKLKVTKNISYVEARKLCQPTTTPSFAAVVKESKSVQTTEKFTQTDASITGLFCSVSKTTVSTLTDGNICRMT</sequence>